<feature type="compositionally biased region" description="Acidic residues" evidence="2">
    <location>
        <begin position="694"/>
        <end position="705"/>
    </location>
</feature>
<feature type="region of interest" description="Disordered" evidence="2">
    <location>
        <begin position="683"/>
        <end position="726"/>
    </location>
</feature>
<dbReference type="GO" id="GO:0006338">
    <property type="term" value="P:chromatin remodeling"/>
    <property type="evidence" value="ECO:0007669"/>
    <property type="project" value="UniProtKB-ARBA"/>
</dbReference>
<evidence type="ECO:0000313" key="4">
    <source>
        <dbReference type="EMBL" id="KAK3941131.1"/>
    </source>
</evidence>
<feature type="compositionally biased region" description="Low complexity" evidence="2">
    <location>
        <begin position="293"/>
        <end position="309"/>
    </location>
</feature>
<accession>A0AAN6N8I6</accession>
<dbReference type="Proteomes" id="UP001303473">
    <property type="component" value="Unassembled WGS sequence"/>
</dbReference>
<feature type="region of interest" description="Disordered" evidence="2">
    <location>
        <begin position="641"/>
        <end position="664"/>
    </location>
</feature>
<feature type="compositionally biased region" description="Basic and acidic residues" evidence="2">
    <location>
        <begin position="124"/>
        <end position="135"/>
    </location>
</feature>
<feature type="compositionally biased region" description="Low complexity" evidence="2">
    <location>
        <begin position="318"/>
        <end position="364"/>
    </location>
</feature>
<feature type="domain" description="Chromo" evidence="3">
    <location>
        <begin position="584"/>
        <end position="653"/>
    </location>
</feature>
<dbReference type="InterPro" id="IPR016197">
    <property type="entry name" value="Chromo-like_dom_sf"/>
</dbReference>
<evidence type="ECO:0000256" key="1">
    <source>
        <dbReference type="ARBA" id="ARBA00011353"/>
    </source>
</evidence>
<feature type="compositionally biased region" description="Acidic residues" evidence="2">
    <location>
        <begin position="212"/>
        <end position="235"/>
    </location>
</feature>
<reference evidence="5" key="1">
    <citation type="journal article" date="2023" name="Mol. Phylogenet. Evol.">
        <title>Genome-scale phylogeny and comparative genomics of the fungal order Sordariales.</title>
        <authorList>
            <person name="Hensen N."/>
            <person name="Bonometti L."/>
            <person name="Westerberg I."/>
            <person name="Brannstrom I.O."/>
            <person name="Guillou S."/>
            <person name="Cros-Aarteil S."/>
            <person name="Calhoun S."/>
            <person name="Haridas S."/>
            <person name="Kuo A."/>
            <person name="Mondo S."/>
            <person name="Pangilinan J."/>
            <person name="Riley R."/>
            <person name="LaButti K."/>
            <person name="Andreopoulos B."/>
            <person name="Lipzen A."/>
            <person name="Chen C."/>
            <person name="Yan M."/>
            <person name="Daum C."/>
            <person name="Ng V."/>
            <person name="Clum A."/>
            <person name="Steindorff A."/>
            <person name="Ohm R.A."/>
            <person name="Martin F."/>
            <person name="Silar P."/>
            <person name="Natvig D.O."/>
            <person name="Lalanne C."/>
            <person name="Gautier V."/>
            <person name="Ament-Velasquez S.L."/>
            <person name="Kruys A."/>
            <person name="Hutchinson M.I."/>
            <person name="Powell A.J."/>
            <person name="Barry K."/>
            <person name="Miller A.N."/>
            <person name="Grigoriev I.V."/>
            <person name="Debuchy R."/>
            <person name="Gladieux P."/>
            <person name="Hiltunen Thoren M."/>
            <person name="Johannesson H."/>
        </authorList>
    </citation>
    <scope>NUCLEOTIDE SEQUENCE [LARGE SCALE GENOMIC DNA]</scope>
    <source>
        <strain evidence="5">CBS 340.73</strain>
    </source>
</reference>
<feature type="compositionally biased region" description="Low complexity" evidence="2">
    <location>
        <begin position="506"/>
        <end position="529"/>
    </location>
</feature>
<name>A0AAN6N8I6_9PEZI</name>
<evidence type="ECO:0000259" key="3">
    <source>
        <dbReference type="PROSITE" id="PS50013"/>
    </source>
</evidence>
<comment type="caution">
    <text evidence="4">The sequence shown here is derived from an EMBL/GenBank/DDBJ whole genome shotgun (WGS) entry which is preliminary data.</text>
</comment>
<dbReference type="CDD" id="cd00024">
    <property type="entry name" value="CD_CSD"/>
    <property type="match status" value="1"/>
</dbReference>
<sequence length="740" mass="80545">MTDSRGSDSARRGTTSTTSKKKSTIEIPLRSFRRYVRGSGPPPPPITLVPPRDSTAYIVDQFVYPSATDSTDQTRRLLYYVVGFTDFPTVRFSIEAHKVLEYVSPRELEDWEYNQLLLKEQEEEERRKAQGELPKKKAGRPPVQNGPGQKKRHSGEGGGLHEARGSKLATPGPGSPPQLTASDEEALLLAKQAAGPSLSTPQKRKLDRFLDMENEDEEDEEEQEGDQEDDELEEEATSHLEEDGDEAAIMRQLQEDRGAESMVKGKGRSFSENMMDVDSDSVDQLTYPYPMDSSAGEYSSRGSSSAPAPLARPPPPQLSSSQPPSSSLPYPLSQPPSSSFSASGLPSSPSRTAAPPAPAPSTAAVTAPALPNAFSRMLHPAYAQRLAQQQQKKNVSAPKSSLDSYSQNDSLRPTNSLSPLSNAPQYVVDKIRAPMQSRQPQNGAAAYHNHQQTLLSFSTSLRPAPASASASRSPALPTPTTTTAKPTAPSSFTSANAATPRNGAGPSSSHSLPQPQPSTPTVSASVTLDSSRRKDKSSGSVVKKHKTPKQSEQPAPELPAGSEKAEGSASKRGKRKIKIVEPEWEVKDLLADEWVADEATGERVHKYLVLWEGDWPPDQNPTWEPEANVSKSLIKKYQKRIQTEQQSTQNQAQKQAKPKMHPQYTNMLKKRYSNVAEAFEGDIAGSAGLGGDGHDDDDDDDDDDERLFVTEDKQPPSGGGVPAFESFDDKLKQYHLIFPA</sequence>
<comment type="subunit">
    <text evidence="1">Component of the NuA4 histone acetyltransferase complex.</text>
</comment>
<evidence type="ECO:0000313" key="5">
    <source>
        <dbReference type="Proteomes" id="UP001303473"/>
    </source>
</evidence>
<feature type="region of interest" description="Disordered" evidence="2">
    <location>
        <begin position="381"/>
        <end position="578"/>
    </location>
</feature>
<keyword evidence="5" id="KW-1185">Reference proteome</keyword>
<feature type="region of interest" description="Disordered" evidence="2">
    <location>
        <begin position="122"/>
        <end position="364"/>
    </location>
</feature>
<dbReference type="SMART" id="SM00298">
    <property type="entry name" value="CHROMO"/>
    <property type="match status" value="1"/>
</dbReference>
<feature type="compositionally biased region" description="Low complexity" evidence="2">
    <location>
        <begin position="458"/>
        <end position="495"/>
    </location>
</feature>
<feature type="region of interest" description="Disordered" evidence="2">
    <location>
        <begin position="1"/>
        <end position="25"/>
    </location>
</feature>
<dbReference type="InterPro" id="IPR023780">
    <property type="entry name" value="Chromo_domain"/>
</dbReference>
<feature type="compositionally biased region" description="Polar residues" evidence="2">
    <location>
        <begin position="386"/>
        <end position="424"/>
    </location>
</feature>
<gene>
    <name evidence="4" type="ORF">QBC46DRAFT_110501</name>
</gene>
<dbReference type="AlphaFoldDB" id="A0AAN6N8I6"/>
<proteinExistence type="predicted"/>
<dbReference type="PROSITE" id="PS50013">
    <property type="entry name" value="CHROMO_2"/>
    <property type="match status" value="1"/>
</dbReference>
<dbReference type="SUPFAM" id="SSF54160">
    <property type="entry name" value="Chromo domain-like"/>
    <property type="match status" value="1"/>
</dbReference>
<dbReference type="Pfam" id="PF00385">
    <property type="entry name" value="Chromo"/>
    <property type="match status" value="1"/>
</dbReference>
<dbReference type="EMBL" id="MU853787">
    <property type="protein sequence ID" value="KAK3941131.1"/>
    <property type="molecule type" value="Genomic_DNA"/>
</dbReference>
<feature type="compositionally biased region" description="Low complexity" evidence="2">
    <location>
        <begin position="643"/>
        <end position="655"/>
    </location>
</feature>
<evidence type="ECO:0000256" key="2">
    <source>
        <dbReference type="SAM" id="MobiDB-lite"/>
    </source>
</evidence>
<protein>
    <recommendedName>
        <fullName evidence="3">Chromo domain-containing protein</fullName>
    </recommendedName>
</protein>
<organism evidence="4 5">
    <name type="scientific">Diplogelasinospora grovesii</name>
    <dbReference type="NCBI Taxonomy" id="303347"/>
    <lineage>
        <taxon>Eukaryota</taxon>
        <taxon>Fungi</taxon>
        <taxon>Dikarya</taxon>
        <taxon>Ascomycota</taxon>
        <taxon>Pezizomycotina</taxon>
        <taxon>Sordariomycetes</taxon>
        <taxon>Sordariomycetidae</taxon>
        <taxon>Sordariales</taxon>
        <taxon>Diplogelasinosporaceae</taxon>
        <taxon>Diplogelasinospora</taxon>
    </lineage>
</organism>
<feature type="compositionally biased region" description="Basic and acidic residues" evidence="2">
    <location>
        <begin position="1"/>
        <end position="11"/>
    </location>
</feature>
<dbReference type="InterPro" id="IPR000953">
    <property type="entry name" value="Chromo/chromo_shadow_dom"/>
</dbReference>
<dbReference type="Gene3D" id="2.40.50.40">
    <property type="match status" value="1"/>
</dbReference>